<dbReference type="InterPro" id="IPR002048">
    <property type="entry name" value="EF_hand_dom"/>
</dbReference>
<organism evidence="6 7">
    <name type="scientific">Chrysochromulina tobinii</name>
    <dbReference type="NCBI Taxonomy" id="1460289"/>
    <lineage>
        <taxon>Eukaryota</taxon>
        <taxon>Haptista</taxon>
        <taxon>Haptophyta</taxon>
        <taxon>Prymnesiophyceae</taxon>
        <taxon>Prymnesiales</taxon>
        <taxon>Chrysochromulinaceae</taxon>
        <taxon>Chrysochromulina</taxon>
    </lineage>
</organism>
<dbReference type="Proteomes" id="UP000037460">
    <property type="component" value="Unassembled WGS sequence"/>
</dbReference>
<proteinExistence type="inferred from homology"/>
<dbReference type="PROSITE" id="PS00018">
    <property type="entry name" value="EF_HAND_1"/>
    <property type="match status" value="1"/>
</dbReference>
<evidence type="ECO:0000259" key="5">
    <source>
        <dbReference type="PROSITE" id="PS50222"/>
    </source>
</evidence>
<sequence>MSIFVLLWTLLPTPTDGVRGFTAATRLGGHNLARRRCATPRFCYTEPDPEPDLEIDGPSLNEELTVSVQYLGGADSRQRRVRRTNRPPAEERWRLSTEEATDGSGNYIYRRMSAFCNYASIDVEAAIDLIANNEAFRRFGDSISITSYSDVVHVRMTSPPTSATASTTAMRSIVRDAYLLPYGATVLWGFQSRDELDFIDLIAPCSEPLSSVPYSGDMASEDLGDSDFMLYTLDDAPEPSDTPAECATDGGMSPPSPEQLARDDATGRRGSATVSLSAGAVTLSNKLIRISSTDDPVEKLAISFAFAQSVKLGFFEALLESTTEAIKPIPEQLAAKGSTNIDIKQVAKLTGRLFLERNEVNLYSNILDIPDFFWEAEEFEPLYLRVSRYLDIDDRVVILNKRLDIVNDLLDSLSAQLEVEHANRLEWIIIWLISVEIALELLKDFGGAVNHRAGTLLAKEPSFFDKILFGTSGRSQKKDPELKAARKTDLAAFFAQLDADGNGTLDRDELSRALMLIGLQKIDFDAAFDALDIDGDGMVTFEEFNAALPSSTRAAIVARINEDGVLPSLYLPPEQWSETRSQAELQWEQKVQFQALRSGNKLRQNDILQNELGKL</sequence>
<feature type="compositionally biased region" description="Basic and acidic residues" evidence="3">
    <location>
        <begin position="88"/>
        <end position="97"/>
    </location>
</feature>
<dbReference type="PANTHER" id="PTHR16255">
    <property type="entry name" value="REQUIRED FOR MEIOTIC NUCLEAR DIVISION PROTEIN 1 HOMOLOG"/>
    <property type="match status" value="1"/>
</dbReference>
<feature type="signal peptide" evidence="4">
    <location>
        <begin position="1"/>
        <end position="17"/>
    </location>
</feature>
<dbReference type="InterPro" id="IPR003734">
    <property type="entry name" value="DUF155"/>
</dbReference>
<reference evidence="7" key="1">
    <citation type="journal article" date="2015" name="PLoS Genet.">
        <title>Genome Sequence and Transcriptome Analyses of Chrysochromulina tobin: Metabolic Tools for Enhanced Algal Fitness in the Prominent Order Prymnesiales (Haptophyceae).</title>
        <authorList>
            <person name="Hovde B.T."/>
            <person name="Deodato C.R."/>
            <person name="Hunsperger H.M."/>
            <person name="Ryken S.A."/>
            <person name="Yost W."/>
            <person name="Jha R.K."/>
            <person name="Patterson J."/>
            <person name="Monnat R.J. Jr."/>
            <person name="Barlow S.B."/>
            <person name="Starkenburg S.R."/>
            <person name="Cattolico R.A."/>
        </authorList>
    </citation>
    <scope>NUCLEOTIDE SEQUENCE</scope>
    <source>
        <strain evidence="7">CCMP291</strain>
    </source>
</reference>
<feature type="domain" description="EF-hand" evidence="5">
    <location>
        <begin position="519"/>
        <end position="554"/>
    </location>
</feature>
<dbReference type="InterPro" id="IPR018247">
    <property type="entry name" value="EF_Hand_1_Ca_BS"/>
</dbReference>
<dbReference type="EMBL" id="JWZX01001980">
    <property type="protein sequence ID" value="KOO31600.1"/>
    <property type="molecule type" value="Genomic_DNA"/>
</dbReference>
<dbReference type="PROSITE" id="PS50222">
    <property type="entry name" value="EF_HAND_2"/>
    <property type="match status" value="2"/>
</dbReference>
<keyword evidence="4" id="KW-0732">Signal</keyword>
<evidence type="ECO:0000256" key="2">
    <source>
        <dbReference type="ARBA" id="ARBA00022837"/>
    </source>
</evidence>
<dbReference type="Pfam" id="PF13499">
    <property type="entry name" value="EF-hand_7"/>
    <property type="match status" value="1"/>
</dbReference>
<comment type="similarity">
    <text evidence="1">Belongs to the RMD1/sif2 family.</text>
</comment>
<name>A0A0M0JYG8_9EUKA</name>
<feature type="domain" description="EF-hand" evidence="5">
    <location>
        <begin position="485"/>
        <end position="518"/>
    </location>
</feature>
<gene>
    <name evidence="6" type="ORF">Ctob_013509</name>
</gene>
<dbReference type="SUPFAM" id="SSF47473">
    <property type="entry name" value="EF-hand"/>
    <property type="match status" value="1"/>
</dbReference>
<dbReference type="GO" id="GO:0005509">
    <property type="term" value="F:calcium ion binding"/>
    <property type="evidence" value="ECO:0007669"/>
    <property type="project" value="InterPro"/>
</dbReference>
<dbReference type="OrthoDB" id="18302at2759"/>
<feature type="region of interest" description="Disordered" evidence="3">
    <location>
        <begin position="238"/>
        <end position="268"/>
    </location>
</feature>
<keyword evidence="7" id="KW-1185">Reference proteome</keyword>
<accession>A0A0M0JYG8</accession>
<dbReference type="AlphaFoldDB" id="A0A0M0JYG8"/>
<dbReference type="InterPro" id="IPR051624">
    <property type="entry name" value="RMD1/Sad1-interacting"/>
</dbReference>
<evidence type="ECO:0000256" key="1">
    <source>
        <dbReference type="ARBA" id="ARBA00008306"/>
    </source>
</evidence>
<dbReference type="InterPro" id="IPR011992">
    <property type="entry name" value="EF-hand-dom_pair"/>
</dbReference>
<evidence type="ECO:0000256" key="4">
    <source>
        <dbReference type="SAM" id="SignalP"/>
    </source>
</evidence>
<feature type="chain" id="PRO_5005602315" evidence="4">
    <location>
        <begin position="18"/>
        <end position="615"/>
    </location>
</feature>
<dbReference type="PANTHER" id="PTHR16255:SF1">
    <property type="entry name" value="REQUIRED FOR MEIOTIC NUCLEAR DIVISION PROTEIN 1 HOMOLOG"/>
    <property type="match status" value="1"/>
</dbReference>
<evidence type="ECO:0000256" key="3">
    <source>
        <dbReference type="SAM" id="MobiDB-lite"/>
    </source>
</evidence>
<dbReference type="GO" id="GO:0005739">
    <property type="term" value="C:mitochondrion"/>
    <property type="evidence" value="ECO:0007669"/>
    <property type="project" value="UniProtKB-ARBA"/>
</dbReference>
<dbReference type="SMART" id="SM00054">
    <property type="entry name" value="EFh"/>
    <property type="match status" value="2"/>
</dbReference>
<dbReference type="CDD" id="cd00051">
    <property type="entry name" value="EFh"/>
    <property type="match status" value="1"/>
</dbReference>
<evidence type="ECO:0000313" key="7">
    <source>
        <dbReference type="Proteomes" id="UP000037460"/>
    </source>
</evidence>
<dbReference type="Gene3D" id="1.10.238.10">
    <property type="entry name" value="EF-hand"/>
    <property type="match status" value="1"/>
</dbReference>
<comment type="caution">
    <text evidence="6">The sequence shown here is derived from an EMBL/GenBank/DDBJ whole genome shotgun (WGS) entry which is preliminary data.</text>
</comment>
<keyword evidence="2" id="KW-0106">Calcium</keyword>
<dbReference type="Pfam" id="PF02582">
    <property type="entry name" value="DUF155"/>
    <property type="match status" value="1"/>
</dbReference>
<protein>
    <submittedName>
        <fullName evidence="6">Sporulation protein rmd1</fullName>
    </submittedName>
</protein>
<feature type="region of interest" description="Disordered" evidence="3">
    <location>
        <begin position="76"/>
        <end position="97"/>
    </location>
</feature>
<evidence type="ECO:0000313" key="6">
    <source>
        <dbReference type="EMBL" id="KOO31600.1"/>
    </source>
</evidence>